<dbReference type="SMART" id="SM00332">
    <property type="entry name" value="PP2Cc"/>
    <property type="match status" value="1"/>
</dbReference>
<dbReference type="InterPro" id="IPR036457">
    <property type="entry name" value="PPM-type-like_dom_sf"/>
</dbReference>
<name>A0AAU6SDW7_9MICO</name>
<dbReference type="RefSeq" id="WP_349425891.1">
    <property type="nucleotide sequence ID" value="NZ_CP151632.1"/>
</dbReference>
<dbReference type="PROSITE" id="PS51746">
    <property type="entry name" value="PPM_2"/>
    <property type="match status" value="1"/>
</dbReference>
<sequence>MIGPTAPIAVACGAATDAGLRRRINEDSYIAASPLFLVADGMGGHNAGEIASAAVIEEFATLAGRESLTIDEVQTAVTASRRRVAMLPPGAGAGAGTTLAGVVIADVDGEGYWLAINLGDSRTYRLSEGRFEQVSVDHSVVQELVDSGQLAADAAERDSRRNVITRAIGAGSDSEPDYWLLPAEEGDRILVCSDGLSGELDRDALHAILLTETDPQAAATRLVHEAMVRGGRDNITALVVDALAVRTRANRTWERDTVPVSAPADPAADIDGDTLPRVVATGGF</sequence>
<evidence type="ECO:0000259" key="1">
    <source>
        <dbReference type="PROSITE" id="PS51746"/>
    </source>
</evidence>
<dbReference type="EMBL" id="CP151632">
    <property type="protein sequence ID" value="WZO35055.1"/>
    <property type="molecule type" value="Genomic_DNA"/>
</dbReference>
<dbReference type="AlphaFoldDB" id="A0AAU6SDW7"/>
<dbReference type="InterPro" id="IPR015655">
    <property type="entry name" value="PP2C"/>
</dbReference>
<protein>
    <submittedName>
        <fullName evidence="2">Protein phosphatase 2C domain-containing protein</fullName>
    </submittedName>
</protein>
<dbReference type="SMART" id="SM00331">
    <property type="entry name" value="PP2C_SIG"/>
    <property type="match status" value="1"/>
</dbReference>
<dbReference type="InterPro" id="IPR001932">
    <property type="entry name" value="PPM-type_phosphatase-like_dom"/>
</dbReference>
<proteinExistence type="predicted"/>
<dbReference type="Gene3D" id="3.60.40.10">
    <property type="entry name" value="PPM-type phosphatase domain"/>
    <property type="match status" value="1"/>
</dbReference>
<evidence type="ECO:0000313" key="2">
    <source>
        <dbReference type="EMBL" id="WZO35055.1"/>
    </source>
</evidence>
<accession>A0AAU6SDW7</accession>
<dbReference type="Pfam" id="PF13672">
    <property type="entry name" value="PP2C_2"/>
    <property type="match status" value="1"/>
</dbReference>
<dbReference type="CDD" id="cd00143">
    <property type="entry name" value="PP2Cc"/>
    <property type="match status" value="1"/>
</dbReference>
<dbReference type="GO" id="GO:0004722">
    <property type="term" value="F:protein serine/threonine phosphatase activity"/>
    <property type="evidence" value="ECO:0007669"/>
    <property type="project" value="InterPro"/>
</dbReference>
<dbReference type="PANTHER" id="PTHR47992">
    <property type="entry name" value="PROTEIN PHOSPHATASE"/>
    <property type="match status" value="1"/>
</dbReference>
<reference evidence="2" key="1">
    <citation type="submission" date="2024-04" db="EMBL/GenBank/DDBJ databases">
        <authorList>
            <person name="Roder T."/>
            <person name="Oberhansli S."/>
            <person name="Kreuzer M."/>
        </authorList>
    </citation>
    <scope>NUCLEOTIDE SEQUENCE</scope>
    <source>
        <strain evidence="2">LWS13-1.2</strain>
    </source>
</reference>
<gene>
    <name evidence="2" type="ORF">MRBLWS13_002730</name>
</gene>
<dbReference type="SUPFAM" id="SSF81606">
    <property type="entry name" value="PP2C-like"/>
    <property type="match status" value="1"/>
</dbReference>
<organism evidence="2">
    <name type="scientific">Microbacterium sp. LWS13-1.2</name>
    <dbReference type="NCBI Taxonomy" id="3135264"/>
    <lineage>
        <taxon>Bacteria</taxon>
        <taxon>Bacillati</taxon>
        <taxon>Actinomycetota</taxon>
        <taxon>Actinomycetes</taxon>
        <taxon>Micrococcales</taxon>
        <taxon>Microbacteriaceae</taxon>
        <taxon>Microbacterium</taxon>
    </lineage>
</organism>
<feature type="domain" description="PPM-type phosphatase" evidence="1">
    <location>
        <begin position="11"/>
        <end position="242"/>
    </location>
</feature>